<gene>
    <name evidence="1" type="ORF">AAY55_02810</name>
</gene>
<evidence type="ECO:0000313" key="1">
    <source>
        <dbReference type="EMBL" id="KQA24482.1"/>
    </source>
</evidence>
<name>A0A0N8UI34_VIBMT</name>
<dbReference type="RefSeq" id="WP_055027332.1">
    <property type="nucleotide sequence ID" value="NZ_CP035689.1"/>
</dbReference>
<reference evidence="1 2" key="1">
    <citation type="journal article" date="2015" name="Genome Biol. Evol.">
        <title>The Dynamics of Genetic Interactions between Vibrio metoecus and Vibrio cholerae, Two Close Relatives Co-Occurring in the Environment.</title>
        <authorList>
            <person name="Orata F.D."/>
            <person name="Kirchberger P.C."/>
            <person name="Meheust R."/>
            <person name="Barlow E.J."/>
            <person name="Tarr C.L."/>
            <person name="Boucher Y."/>
        </authorList>
    </citation>
    <scope>NUCLEOTIDE SEQUENCE [LARGE SCALE GENOMIC DNA]</scope>
    <source>
        <strain evidence="1 2">08-2459</strain>
    </source>
</reference>
<evidence type="ECO:0000313" key="2">
    <source>
        <dbReference type="Proteomes" id="UP000053724"/>
    </source>
</evidence>
<dbReference type="Proteomes" id="UP000053724">
    <property type="component" value="Unassembled WGS sequence"/>
</dbReference>
<organism evidence="1 2">
    <name type="scientific">Vibrio metoecus</name>
    <dbReference type="NCBI Taxonomy" id="1481663"/>
    <lineage>
        <taxon>Bacteria</taxon>
        <taxon>Pseudomonadati</taxon>
        <taxon>Pseudomonadota</taxon>
        <taxon>Gammaproteobacteria</taxon>
        <taxon>Vibrionales</taxon>
        <taxon>Vibrionaceae</taxon>
        <taxon>Vibrio</taxon>
    </lineage>
</organism>
<dbReference type="PATRIC" id="fig|1481663.8.peg.2209"/>
<proteinExistence type="predicted"/>
<comment type="caution">
    <text evidence="1">The sequence shown here is derived from an EMBL/GenBank/DDBJ whole genome shotgun (WGS) entry which is preliminary data.</text>
</comment>
<accession>A0A0N8UI34</accession>
<dbReference type="AlphaFoldDB" id="A0A0N8UI34"/>
<protein>
    <submittedName>
        <fullName evidence="1">Uncharacterized protein</fullName>
    </submittedName>
</protein>
<dbReference type="EMBL" id="LCUF01000002">
    <property type="protein sequence ID" value="KQA24482.1"/>
    <property type="molecule type" value="Genomic_DNA"/>
</dbReference>
<sequence length="93" mass="10634">MTENEWGYTTFQDIADDAAFLMRSDLLTTDQHDVVTSVYTRVDELVECYINQGITNFKDIILGEKQVQVVNGCLNEMIALHQSLHNSRINPNQ</sequence>